<sequence length="60" mass="7488">RAFQFLSYVKQVLTLKKNPISLIKDIIYFSKNKYYLKRYLYRFKSNSLFRYLTKLIKINR</sequence>
<reference evidence="1 2" key="1">
    <citation type="journal article" date="2016" name="Front. Microbiol.">
        <title>Genomic Resource of Rice Seed Associated Bacteria.</title>
        <authorList>
            <person name="Midha S."/>
            <person name="Bansal K."/>
            <person name="Sharma S."/>
            <person name="Kumar N."/>
            <person name="Patil P.P."/>
            <person name="Chaudhry V."/>
            <person name="Patil P.B."/>
        </authorList>
    </citation>
    <scope>NUCLEOTIDE SEQUENCE [LARGE SCALE GENOMIC DNA]</scope>
    <source>
        <strain evidence="1 2">NS115</strain>
    </source>
</reference>
<comment type="caution">
    <text evidence="1">The sequence shown here is derived from an EMBL/GenBank/DDBJ whole genome shotgun (WGS) entry which is preliminary data.</text>
</comment>
<keyword evidence="2" id="KW-1185">Reference proteome</keyword>
<proteinExistence type="predicted"/>
<evidence type="ECO:0000313" key="1">
    <source>
        <dbReference type="EMBL" id="KTS72192.1"/>
    </source>
</evidence>
<accession>A0ACC4ZPF6</accession>
<feature type="non-terminal residue" evidence="1">
    <location>
        <position position="1"/>
    </location>
</feature>
<name>A0ACC4ZPF6_9BACL</name>
<dbReference type="Proteomes" id="UP000074866">
    <property type="component" value="Unassembled WGS sequence"/>
</dbReference>
<gene>
    <name evidence="1" type="ORF">NS115_24425</name>
</gene>
<dbReference type="EMBL" id="LDRX01000236">
    <property type="protein sequence ID" value="KTS72192.1"/>
    <property type="molecule type" value="Genomic_DNA"/>
</dbReference>
<evidence type="ECO:0000313" key="2">
    <source>
        <dbReference type="Proteomes" id="UP000074866"/>
    </source>
</evidence>
<organism evidence="1 2">
    <name type="scientific">Paenibacillus jamilae</name>
    <dbReference type="NCBI Taxonomy" id="114136"/>
    <lineage>
        <taxon>Bacteria</taxon>
        <taxon>Bacillati</taxon>
        <taxon>Bacillota</taxon>
        <taxon>Bacilli</taxon>
        <taxon>Bacillales</taxon>
        <taxon>Paenibacillaceae</taxon>
        <taxon>Paenibacillus</taxon>
    </lineage>
</organism>
<protein>
    <submittedName>
        <fullName evidence="1">Uncharacterized protein</fullName>
    </submittedName>
</protein>